<dbReference type="EMBL" id="SWMS01000053">
    <property type="protein sequence ID" value="TKG58464.1"/>
    <property type="molecule type" value="Genomic_DNA"/>
</dbReference>
<evidence type="ECO:0000313" key="3">
    <source>
        <dbReference type="Proteomes" id="UP000309992"/>
    </source>
</evidence>
<organism evidence="2 3">
    <name type="scientific">Prauserella endophytica</name>
    <dbReference type="NCBI Taxonomy" id="1592324"/>
    <lineage>
        <taxon>Bacteria</taxon>
        <taxon>Bacillati</taxon>
        <taxon>Actinomycetota</taxon>
        <taxon>Actinomycetes</taxon>
        <taxon>Pseudonocardiales</taxon>
        <taxon>Pseudonocardiaceae</taxon>
        <taxon>Prauserella</taxon>
        <taxon>Prauserella coralliicola group</taxon>
    </lineage>
</organism>
<proteinExistence type="predicted"/>
<sequence>MRKQETRVTQGVEQPQHLPVAVMKIVLGSLLERRRNEAGVTQERAAQSLGCGQSKIAYIEGGGGIKLAELNVLLELYQADEADVAYARSLQAESNKRAKRGAFSTRFKQQLRLLVDVEPTCNRLLSHRSTVIPGLLQTEAYMRAQARSWRPSLTSEEIDRDTANRLGRQYVLDHEHQYFWFILDEAVLRRTPLPAKEMKAQVTHLIDAIDRPNIEIQLVPFSVGYYMGQGHDYSVFRYETKPPVSVVYLERYNKGEYAESKETKGYLELFDQQKAAAAGQEHTRRLLLEFAASL</sequence>
<protein>
    <submittedName>
        <fullName evidence="2">Helix-turn-helix domain-containing protein</fullName>
    </submittedName>
</protein>
<dbReference type="InterPro" id="IPR043917">
    <property type="entry name" value="DUF5753"/>
</dbReference>
<reference evidence="2 3" key="1">
    <citation type="journal article" date="2015" name="Antonie Van Leeuwenhoek">
        <title>Prauserella endophytica sp. nov., an endophytic actinobacterium isolated from Tamarix taklamakanensis.</title>
        <authorList>
            <person name="Liu J.M."/>
            <person name="Habden X."/>
            <person name="Guo L."/>
            <person name="Tuo L."/>
            <person name="Jiang Z.K."/>
            <person name="Liu S.W."/>
            <person name="Liu X.F."/>
            <person name="Chen L."/>
            <person name="Li R.F."/>
            <person name="Zhang Y.Q."/>
            <person name="Sun C.H."/>
        </authorList>
    </citation>
    <scope>NUCLEOTIDE SEQUENCE [LARGE SCALE GENOMIC DNA]</scope>
    <source>
        <strain evidence="2 3">CGMCC 4.7182</strain>
    </source>
</reference>
<evidence type="ECO:0000313" key="2">
    <source>
        <dbReference type="EMBL" id="TKG58464.1"/>
    </source>
</evidence>
<gene>
    <name evidence="2" type="ORF">FCN18_37930</name>
</gene>
<dbReference type="Pfam" id="PF19054">
    <property type="entry name" value="DUF5753"/>
    <property type="match status" value="1"/>
</dbReference>
<keyword evidence="3" id="KW-1185">Reference proteome</keyword>
<accession>A0ABY2RSF9</accession>
<dbReference type="InterPro" id="IPR001387">
    <property type="entry name" value="Cro/C1-type_HTH"/>
</dbReference>
<dbReference type="SUPFAM" id="SSF47413">
    <property type="entry name" value="lambda repressor-like DNA-binding domains"/>
    <property type="match status" value="1"/>
</dbReference>
<name>A0ABY2RSF9_9PSEU</name>
<dbReference type="InterPro" id="IPR010982">
    <property type="entry name" value="Lambda_DNA-bd_dom_sf"/>
</dbReference>
<dbReference type="Proteomes" id="UP000309992">
    <property type="component" value="Unassembled WGS sequence"/>
</dbReference>
<feature type="domain" description="HTH cro/C1-type" evidence="1">
    <location>
        <begin position="31"/>
        <end position="84"/>
    </location>
</feature>
<dbReference type="PROSITE" id="PS50943">
    <property type="entry name" value="HTH_CROC1"/>
    <property type="match status" value="1"/>
</dbReference>
<evidence type="ECO:0000259" key="1">
    <source>
        <dbReference type="PROSITE" id="PS50943"/>
    </source>
</evidence>
<dbReference type="Gene3D" id="1.10.260.40">
    <property type="entry name" value="lambda repressor-like DNA-binding domains"/>
    <property type="match status" value="1"/>
</dbReference>
<dbReference type="Pfam" id="PF13560">
    <property type="entry name" value="HTH_31"/>
    <property type="match status" value="1"/>
</dbReference>
<comment type="caution">
    <text evidence="2">The sequence shown here is derived from an EMBL/GenBank/DDBJ whole genome shotgun (WGS) entry which is preliminary data.</text>
</comment>